<dbReference type="AlphaFoldDB" id="A0A0S2K3J8"/>
<dbReference type="STRING" id="161398.PP2015_2398"/>
<organism evidence="1 2">
    <name type="scientific">Pseudoalteromonas phenolica</name>
    <dbReference type="NCBI Taxonomy" id="161398"/>
    <lineage>
        <taxon>Bacteria</taxon>
        <taxon>Pseudomonadati</taxon>
        <taxon>Pseudomonadota</taxon>
        <taxon>Gammaproteobacteria</taxon>
        <taxon>Alteromonadales</taxon>
        <taxon>Pseudoalteromonadaceae</taxon>
        <taxon>Pseudoalteromonas</taxon>
    </lineage>
</organism>
<dbReference type="EMBL" id="CP013187">
    <property type="protein sequence ID" value="ALO42891.1"/>
    <property type="molecule type" value="Genomic_DNA"/>
</dbReference>
<dbReference type="KEGG" id="pphe:PP2015_2398"/>
<reference evidence="1 2" key="1">
    <citation type="submission" date="2015-11" db="EMBL/GenBank/DDBJ databases">
        <authorList>
            <person name="Zhang Y."/>
            <person name="Guo Z."/>
        </authorList>
    </citation>
    <scope>NUCLEOTIDE SEQUENCE [LARGE SCALE GENOMIC DNA]</scope>
    <source>
        <strain evidence="1 2">KCTC 12086</strain>
    </source>
</reference>
<dbReference type="InterPro" id="IPR021806">
    <property type="entry name" value="DUF3379"/>
</dbReference>
<dbReference type="PATRIC" id="fig|161398.10.peg.2447"/>
<dbReference type="Proteomes" id="UP000061457">
    <property type="component" value="Chromosome I"/>
</dbReference>
<keyword evidence="2" id="KW-1185">Reference proteome</keyword>
<name>A0A0S2K3J8_9GAMM</name>
<proteinExistence type="predicted"/>
<dbReference type="RefSeq" id="WP_058030591.1">
    <property type="nucleotide sequence ID" value="NZ_CP013187.1"/>
</dbReference>
<dbReference type="Pfam" id="PF11859">
    <property type="entry name" value="DUF3379"/>
    <property type="match status" value="1"/>
</dbReference>
<evidence type="ECO:0000313" key="2">
    <source>
        <dbReference type="Proteomes" id="UP000061457"/>
    </source>
</evidence>
<evidence type="ECO:0008006" key="3">
    <source>
        <dbReference type="Google" id="ProtNLM"/>
    </source>
</evidence>
<sequence>MDELEFRRRAFADPNDPEVIAFAQQNPEHQKLLDELLLLDDKINLALDIPVPPDLTEKLMTQTKEAPASNVTQGWFGRFNKPFATAASITLAVSLYFLSVGGSNDLQAGEHALAHVYYEVKALERDKEVGLQAVNEKLAMLGGKFESLPGKVTYATFCHFKGQRSLHLIFQSDHGPITVFVVPHSGDIQDKQLGDFNDARFAGVISNEDKANMILVADRNSPVNDYQEDVQQALRWL</sequence>
<dbReference type="OrthoDB" id="6195578at2"/>
<evidence type="ECO:0000313" key="1">
    <source>
        <dbReference type="EMBL" id="ALO42891.1"/>
    </source>
</evidence>
<accession>A0A0S2K3J8</accession>
<gene>
    <name evidence="1" type="ORF">PP2015_2398</name>
</gene>
<protein>
    <recommendedName>
        <fullName evidence="3">DUF3379 domain-containing protein</fullName>
    </recommendedName>
</protein>